<dbReference type="EMBL" id="JAFNEN010000606">
    <property type="protein sequence ID" value="KAG8179725.1"/>
    <property type="molecule type" value="Genomic_DNA"/>
</dbReference>
<dbReference type="Proteomes" id="UP000827092">
    <property type="component" value="Unassembled WGS sequence"/>
</dbReference>
<feature type="region of interest" description="Disordered" evidence="1">
    <location>
        <begin position="18"/>
        <end position="54"/>
    </location>
</feature>
<accession>A0AAV6U6Z1</accession>
<evidence type="ECO:0000313" key="2">
    <source>
        <dbReference type="EMBL" id="KAG8179725.1"/>
    </source>
</evidence>
<evidence type="ECO:0000256" key="1">
    <source>
        <dbReference type="SAM" id="MobiDB-lite"/>
    </source>
</evidence>
<comment type="caution">
    <text evidence="2">The sequence shown here is derived from an EMBL/GenBank/DDBJ whole genome shotgun (WGS) entry which is preliminary data.</text>
</comment>
<reference evidence="2 3" key="1">
    <citation type="journal article" date="2022" name="Nat. Ecol. Evol.">
        <title>A masculinizing supergene underlies an exaggerated male reproductive morph in a spider.</title>
        <authorList>
            <person name="Hendrickx F."/>
            <person name="De Corte Z."/>
            <person name="Sonet G."/>
            <person name="Van Belleghem S.M."/>
            <person name="Kostlbacher S."/>
            <person name="Vangestel C."/>
        </authorList>
    </citation>
    <scope>NUCLEOTIDE SEQUENCE [LARGE SCALE GENOMIC DNA]</scope>
    <source>
        <strain evidence="2">W744_W776</strain>
    </source>
</reference>
<sequence length="90" mass="10071">MVLNHKNRTCHQKILPKRKSASVLSASDPKPKKCHREGDNCRGTPRLGSTRGESASHFGSVCIRLAHTSCKNLVKGMLYSNFDNRALRYC</sequence>
<protein>
    <submittedName>
        <fullName evidence="2">Uncharacterized protein</fullName>
    </submittedName>
</protein>
<organism evidence="2 3">
    <name type="scientific">Oedothorax gibbosus</name>
    <dbReference type="NCBI Taxonomy" id="931172"/>
    <lineage>
        <taxon>Eukaryota</taxon>
        <taxon>Metazoa</taxon>
        <taxon>Ecdysozoa</taxon>
        <taxon>Arthropoda</taxon>
        <taxon>Chelicerata</taxon>
        <taxon>Arachnida</taxon>
        <taxon>Araneae</taxon>
        <taxon>Araneomorphae</taxon>
        <taxon>Entelegynae</taxon>
        <taxon>Araneoidea</taxon>
        <taxon>Linyphiidae</taxon>
        <taxon>Erigoninae</taxon>
        <taxon>Oedothorax</taxon>
    </lineage>
</organism>
<gene>
    <name evidence="2" type="ORF">JTE90_006630</name>
</gene>
<dbReference type="AlphaFoldDB" id="A0AAV6U6Z1"/>
<proteinExistence type="predicted"/>
<keyword evidence="3" id="KW-1185">Reference proteome</keyword>
<name>A0AAV6U6Z1_9ARAC</name>
<evidence type="ECO:0000313" key="3">
    <source>
        <dbReference type="Proteomes" id="UP000827092"/>
    </source>
</evidence>